<feature type="compositionally biased region" description="Polar residues" evidence="1">
    <location>
        <begin position="93"/>
        <end position="103"/>
    </location>
</feature>
<dbReference type="AlphaFoldDB" id="A0A839Z8J8"/>
<reference evidence="3 4" key="1">
    <citation type="submission" date="2020-08" db="EMBL/GenBank/DDBJ databases">
        <title>Genomic Encyclopedia of Type Strains, Phase IV (KMG-IV): sequencing the most valuable type-strain genomes for metagenomic binning, comparative biology and taxonomic classification.</title>
        <authorList>
            <person name="Goeker M."/>
        </authorList>
    </citation>
    <scope>NUCLEOTIDE SEQUENCE [LARGE SCALE GENOMIC DNA]</scope>
    <source>
        <strain evidence="3 4">DSM 5895</strain>
    </source>
</reference>
<evidence type="ECO:0000313" key="3">
    <source>
        <dbReference type="EMBL" id="MBB3770688.1"/>
    </source>
</evidence>
<proteinExistence type="predicted"/>
<accession>A0A839Z8J8</accession>
<dbReference type="Proteomes" id="UP000533469">
    <property type="component" value="Unassembled WGS sequence"/>
</dbReference>
<gene>
    <name evidence="3" type="ORF">FHS55_001283</name>
</gene>
<name>A0A839Z8J8_9HYPH</name>
<evidence type="ECO:0000313" key="4">
    <source>
        <dbReference type="Proteomes" id="UP000533469"/>
    </source>
</evidence>
<feature type="region of interest" description="Disordered" evidence="1">
    <location>
        <begin position="73"/>
        <end position="106"/>
    </location>
</feature>
<dbReference type="RefSeq" id="WP_183188867.1">
    <property type="nucleotide sequence ID" value="NZ_JACICD010000002.1"/>
</dbReference>
<sequence length="339" mass="34291">MRNGTSGVTGHGPRGAAIRLRAALAATGLAWLLAGCAGAGTGGGNGNVGPMGAGGTDGQGLFGSQMQTTTVASSGTTTSTNLSPDDPVIRGSVSPTPKTTDNPDYSCPLVQVRGGAGSWQVTEPARGEEPPGVRYQATLGQFARECRYTSPDMTMRIGIQGRVLLGAKGGPGKINVPIRLALLQEGPEPKSIWTKLYSVPVEIGPNVLQVDFGLVADDVTFPRPDAATLDKYVVYVGFDAQGATAADKPAARPRTSRPKPAQSAPVQTAPAQTSRPTTAPSAPSTPVVQQAPIEAPAAPVTAAPATATPAAPATPQAASGNGQNQWIGAPAPATNTFSQ</sequence>
<evidence type="ECO:0000256" key="1">
    <source>
        <dbReference type="SAM" id="MobiDB-lite"/>
    </source>
</evidence>
<feature type="compositionally biased region" description="Low complexity" evidence="1">
    <location>
        <begin position="267"/>
        <end position="318"/>
    </location>
</feature>
<organism evidence="3 4">
    <name type="scientific">Ancylobacter tetraedralis</name>
    <dbReference type="NCBI Taxonomy" id="217068"/>
    <lineage>
        <taxon>Bacteria</taxon>
        <taxon>Pseudomonadati</taxon>
        <taxon>Pseudomonadota</taxon>
        <taxon>Alphaproteobacteria</taxon>
        <taxon>Hyphomicrobiales</taxon>
        <taxon>Xanthobacteraceae</taxon>
        <taxon>Ancylobacter</taxon>
    </lineage>
</organism>
<feature type="region of interest" description="Disordered" evidence="1">
    <location>
        <begin position="244"/>
        <end position="339"/>
    </location>
</feature>
<feature type="chain" id="PRO_5032822407" evidence="2">
    <location>
        <begin position="40"/>
        <end position="339"/>
    </location>
</feature>
<evidence type="ECO:0000256" key="2">
    <source>
        <dbReference type="SAM" id="SignalP"/>
    </source>
</evidence>
<comment type="caution">
    <text evidence="3">The sequence shown here is derived from an EMBL/GenBank/DDBJ whole genome shotgun (WGS) entry which is preliminary data.</text>
</comment>
<feature type="signal peptide" evidence="2">
    <location>
        <begin position="1"/>
        <end position="39"/>
    </location>
</feature>
<protein>
    <submittedName>
        <fullName evidence="3">Uncharacterized protein</fullName>
    </submittedName>
</protein>
<keyword evidence="2" id="KW-0732">Signal</keyword>
<dbReference type="EMBL" id="JACICD010000002">
    <property type="protein sequence ID" value="MBB3770688.1"/>
    <property type="molecule type" value="Genomic_DNA"/>
</dbReference>
<keyword evidence="4" id="KW-1185">Reference proteome</keyword>